<accession>A0A1B9BVC6</accession>
<evidence type="ECO:0000256" key="1">
    <source>
        <dbReference type="SAM" id="Coils"/>
    </source>
</evidence>
<sequence>MILFASPEQRDPPIRQIPFHRGLNIVWGVELPDDAGVDAAHPVTLSGHSVGKTTCCRLIRYCLGESTFGNPGAMSRIKNTFPEGWVGMELSADGQEWSVLKPIGRTGDPKAAQGIAVESLFDLDRKQNHFSVFMDHLRDTMMTGLQASAPPNSAKPYEWKHLLAWLTRDQEARFQSLYDWRSPRSGADTPRFEKPKEHALYLVRLMLDIVQDEELRVARSLGEAESELTQLESRVAELRREPEYRRNEQERALKHLVGLSSADTLNVDESDLTSPVVMRRTELKNAISAIQDEIEVADRLIARKRVWLASYDEKRRLFRDVMETTAEATEREQGTEPEDDTIKKLRALRGKDCTYGNILIEQCSYVRERLDSADKIIDLQQKREDSRVASVTEQRLSILDQQRKDHGQVVPLLEELQKKLDKDIADKRAKEEQLAQQRDQLQRLDYHLDQWRSAQDLMEGRTPNTELEQKTASAAEQQEIVERQKQELQRLQASYGQRLQTIGNIYDGLIKSALSDTYSGTLRMSKSELQFQIEEATGLTGEAVETLALVLADVAAMMCSCQGIGHHPRFLLHDSPREADLDRHIYNRYLQAMMTLSTKHGGAEAAPFQYIITTTSRPPENLRQAICLQLEAHPQTNMLFGCALKNPELPATGDLFDAQGEP</sequence>
<dbReference type="Proteomes" id="UP000093129">
    <property type="component" value="Unassembled WGS sequence"/>
</dbReference>
<evidence type="ECO:0000313" key="2">
    <source>
        <dbReference type="EMBL" id="OCB01661.1"/>
    </source>
</evidence>
<dbReference type="EMBL" id="MASQ01000129">
    <property type="protein sequence ID" value="OCB01661.1"/>
    <property type="molecule type" value="Genomic_DNA"/>
</dbReference>
<keyword evidence="1" id="KW-0175">Coiled coil</keyword>
<name>A0A1B9BVC6_9PROT</name>
<proteinExistence type="predicted"/>
<comment type="caution">
    <text evidence="2">The sequence shown here is derived from an EMBL/GenBank/DDBJ whole genome shotgun (WGS) entry which is preliminary data.</text>
</comment>
<dbReference type="AlphaFoldDB" id="A0A1B9BVC6"/>
<gene>
    <name evidence="2" type="ORF">BBC27_02830</name>
</gene>
<protein>
    <submittedName>
        <fullName evidence="2">Uncharacterized protein</fullName>
    </submittedName>
</protein>
<organism evidence="2 3">
    <name type="scientific">Acidithiobacillus ferrivorans</name>
    <dbReference type="NCBI Taxonomy" id="160808"/>
    <lineage>
        <taxon>Bacteria</taxon>
        <taxon>Pseudomonadati</taxon>
        <taxon>Pseudomonadota</taxon>
        <taxon>Acidithiobacillia</taxon>
        <taxon>Acidithiobacillales</taxon>
        <taxon>Acidithiobacillaceae</taxon>
        <taxon>Acidithiobacillus</taxon>
    </lineage>
</organism>
<evidence type="ECO:0000313" key="3">
    <source>
        <dbReference type="Proteomes" id="UP000093129"/>
    </source>
</evidence>
<feature type="coiled-coil region" evidence="1">
    <location>
        <begin position="413"/>
        <end position="494"/>
    </location>
</feature>
<reference evidence="2 3" key="1">
    <citation type="submission" date="2016-07" db="EMBL/GenBank/DDBJ databases">
        <title>Draft genome of a psychrotolerant acidophile Acidithiobacillus ferrivorans strain YL15.</title>
        <authorList>
            <person name="Peng T."/>
            <person name="Ma L."/>
            <person name="Nan M."/>
            <person name="An N."/>
            <person name="Wang M."/>
            <person name="Qiu G."/>
            <person name="Zeng W."/>
        </authorList>
    </citation>
    <scope>NUCLEOTIDE SEQUENCE [LARGE SCALE GENOMIC DNA]</scope>
    <source>
        <strain evidence="2 3">YL15</strain>
    </source>
</reference>